<keyword evidence="3" id="KW-1185">Reference proteome</keyword>
<evidence type="ECO:0000256" key="1">
    <source>
        <dbReference type="SAM" id="MobiDB-lite"/>
    </source>
</evidence>
<proteinExistence type="predicted"/>
<accession>A0A3P6SJZ8</accession>
<feature type="compositionally biased region" description="Polar residues" evidence="1">
    <location>
        <begin position="97"/>
        <end position="107"/>
    </location>
</feature>
<dbReference type="EMBL" id="UYRV01008261">
    <property type="protein sequence ID" value="VDK55374.1"/>
    <property type="molecule type" value="Genomic_DNA"/>
</dbReference>
<sequence>MQCLDRLINGNLDEGADNAVEETAPPPLDVGPSHSPPPPQESNAKNRSFDDGEIISDESNQAKASKTNSLENFAAKTEEREVATPPPAPNDTRHSSIDSGTSIIEND</sequence>
<feature type="region of interest" description="Disordered" evidence="1">
    <location>
        <begin position="1"/>
        <end position="107"/>
    </location>
</feature>
<gene>
    <name evidence="2" type="ORF">CGOC_LOCUS3299</name>
</gene>
<dbReference type="OrthoDB" id="5877880at2759"/>
<dbReference type="AlphaFoldDB" id="A0A3P6SJZ8"/>
<name>A0A3P6SJZ8_CYLGO</name>
<feature type="compositionally biased region" description="Polar residues" evidence="1">
    <location>
        <begin position="57"/>
        <end position="71"/>
    </location>
</feature>
<feature type="compositionally biased region" description="Pro residues" evidence="1">
    <location>
        <begin position="24"/>
        <end position="40"/>
    </location>
</feature>
<evidence type="ECO:0000313" key="2">
    <source>
        <dbReference type="EMBL" id="VDK55374.1"/>
    </source>
</evidence>
<protein>
    <submittedName>
        <fullName evidence="2">Uncharacterized protein</fullName>
    </submittedName>
</protein>
<evidence type="ECO:0000313" key="3">
    <source>
        <dbReference type="Proteomes" id="UP000271889"/>
    </source>
</evidence>
<organism evidence="2 3">
    <name type="scientific">Cylicostephanus goldi</name>
    <name type="common">Nematode worm</name>
    <dbReference type="NCBI Taxonomy" id="71465"/>
    <lineage>
        <taxon>Eukaryota</taxon>
        <taxon>Metazoa</taxon>
        <taxon>Ecdysozoa</taxon>
        <taxon>Nematoda</taxon>
        <taxon>Chromadorea</taxon>
        <taxon>Rhabditida</taxon>
        <taxon>Rhabditina</taxon>
        <taxon>Rhabditomorpha</taxon>
        <taxon>Strongyloidea</taxon>
        <taxon>Strongylidae</taxon>
        <taxon>Cylicostephanus</taxon>
    </lineage>
</organism>
<dbReference type="Proteomes" id="UP000271889">
    <property type="component" value="Unassembled WGS sequence"/>
</dbReference>
<reference evidence="2 3" key="1">
    <citation type="submission" date="2018-11" db="EMBL/GenBank/DDBJ databases">
        <authorList>
            <consortium name="Pathogen Informatics"/>
        </authorList>
    </citation>
    <scope>NUCLEOTIDE SEQUENCE [LARGE SCALE GENOMIC DNA]</scope>
</reference>